<dbReference type="InterPro" id="IPR016181">
    <property type="entry name" value="Acyl_CoA_acyltransferase"/>
</dbReference>
<dbReference type="RefSeq" id="WP_117678368.1">
    <property type="nucleotide sequence ID" value="NZ_JAKKXL010000016.1"/>
</dbReference>
<sequence length="196" mass="23453">MKIERFKEEDIVEAKKLAKQAWYWFYEGFTDDYVQQIAECILRHNFTDEDLSFKIFDDEGMKGLIFGTRKRKTVDLSNWVSAQCKMMSPLEKELLIRLNDYMDEADQNTLAIMADDDVKLSLFVSIKKGCGKELLNAATKEFHKHKFKRIFLWTDTSCDYNYYPTHGFTLATEYRDWHYSTEKTDYLTYIYWKPIK</sequence>
<evidence type="ECO:0000313" key="1">
    <source>
        <dbReference type="EMBL" id="RGL83967.1"/>
    </source>
</evidence>
<dbReference type="SUPFAM" id="SSF55729">
    <property type="entry name" value="Acyl-CoA N-acyltransferases (Nat)"/>
    <property type="match status" value="1"/>
</dbReference>
<dbReference type="EMBL" id="QSSN01000021">
    <property type="protein sequence ID" value="RGL83967.1"/>
    <property type="molecule type" value="Genomic_DNA"/>
</dbReference>
<dbReference type="Proteomes" id="UP000261278">
    <property type="component" value="Unassembled WGS sequence"/>
</dbReference>
<dbReference type="AlphaFoldDB" id="A0A396ALY2"/>
<proteinExistence type="predicted"/>
<gene>
    <name evidence="1" type="ORF">DXC44_15865</name>
</gene>
<accession>A0A396ALY2</accession>
<dbReference type="Gene3D" id="3.40.630.30">
    <property type="match status" value="1"/>
</dbReference>
<evidence type="ECO:0008006" key="3">
    <source>
        <dbReference type="Google" id="ProtNLM"/>
    </source>
</evidence>
<protein>
    <recommendedName>
        <fullName evidence="3">GNAT family N-acetyltransferase</fullName>
    </recommendedName>
</protein>
<evidence type="ECO:0000313" key="2">
    <source>
        <dbReference type="Proteomes" id="UP000261278"/>
    </source>
</evidence>
<comment type="caution">
    <text evidence="1">The sequence shown here is derived from an EMBL/GenBank/DDBJ whole genome shotgun (WGS) entry which is preliminary data.</text>
</comment>
<name>A0A396ALY2_PHOVU</name>
<reference evidence="1 2" key="1">
    <citation type="submission" date="2018-08" db="EMBL/GenBank/DDBJ databases">
        <title>A genome reference for cultivated species of the human gut microbiota.</title>
        <authorList>
            <person name="Zou Y."/>
            <person name="Xue W."/>
            <person name="Luo G."/>
        </authorList>
    </citation>
    <scope>NUCLEOTIDE SEQUENCE [LARGE SCALE GENOMIC DNA]</scope>
    <source>
        <strain evidence="1 2">TF05-18</strain>
    </source>
</reference>
<organism evidence="1 2">
    <name type="scientific">Phocaeicola vulgatus</name>
    <name type="common">Bacteroides vulgatus</name>
    <dbReference type="NCBI Taxonomy" id="821"/>
    <lineage>
        <taxon>Bacteria</taxon>
        <taxon>Pseudomonadati</taxon>
        <taxon>Bacteroidota</taxon>
        <taxon>Bacteroidia</taxon>
        <taxon>Bacteroidales</taxon>
        <taxon>Bacteroidaceae</taxon>
        <taxon>Phocaeicola</taxon>
    </lineage>
</organism>